<evidence type="ECO:0000256" key="5">
    <source>
        <dbReference type="ARBA" id="ARBA00022801"/>
    </source>
</evidence>
<evidence type="ECO:0000256" key="6">
    <source>
        <dbReference type="ARBA" id="ARBA00023295"/>
    </source>
</evidence>
<keyword evidence="3" id="KW-0134">Cell wall</keyword>
<dbReference type="Proteomes" id="UP000197138">
    <property type="component" value="Unassembled WGS sequence"/>
</dbReference>
<evidence type="ECO:0000256" key="1">
    <source>
        <dbReference type="ARBA" id="ARBA00004191"/>
    </source>
</evidence>
<evidence type="ECO:0000256" key="3">
    <source>
        <dbReference type="ARBA" id="ARBA00022512"/>
    </source>
</evidence>
<evidence type="ECO:0000256" key="7">
    <source>
        <dbReference type="ARBA" id="ARBA00023316"/>
    </source>
</evidence>
<accession>A0A218WC29</accession>
<dbReference type="AlphaFoldDB" id="A0A218WC29"/>
<dbReference type="Pfam" id="PF00295">
    <property type="entry name" value="Glyco_hydro_28"/>
    <property type="match status" value="1"/>
</dbReference>
<evidence type="ECO:0000256" key="2">
    <source>
        <dbReference type="ARBA" id="ARBA00008834"/>
    </source>
</evidence>
<dbReference type="EMBL" id="MTKT01004810">
    <property type="protein sequence ID" value="OWM69761.1"/>
    <property type="molecule type" value="Genomic_DNA"/>
</dbReference>
<dbReference type="Gene3D" id="2.160.20.10">
    <property type="entry name" value="Single-stranded right-handed beta-helix, Pectin lyase-like"/>
    <property type="match status" value="1"/>
</dbReference>
<keyword evidence="4" id="KW-0964">Secreted</keyword>
<proteinExistence type="inferred from homology"/>
<dbReference type="InterPro" id="IPR012334">
    <property type="entry name" value="Pectin_lyas_fold"/>
</dbReference>
<keyword evidence="5 8" id="KW-0378">Hydrolase</keyword>
<evidence type="ECO:0000256" key="4">
    <source>
        <dbReference type="ARBA" id="ARBA00022525"/>
    </source>
</evidence>
<dbReference type="GO" id="GO:0071555">
    <property type="term" value="P:cell wall organization"/>
    <property type="evidence" value="ECO:0007669"/>
    <property type="project" value="UniProtKB-KW"/>
</dbReference>
<evidence type="ECO:0000256" key="8">
    <source>
        <dbReference type="RuleBase" id="RU361169"/>
    </source>
</evidence>
<reference evidence="10" key="1">
    <citation type="journal article" date="2017" name="Plant J.">
        <title>The pomegranate (Punica granatum L.) genome and the genomics of punicalagin biosynthesis.</title>
        <authorList>
            <person name="Qin G."/>
            <person name="Xu C."/>
            <person name="Ming R."/>
            <person name="Tang H."/>
            <person name="Guyot R."/>
            <person name="Kramer E.M."/>
            <person name="Hu Y."/>
            <person name="Yi X."/>
            <person name="Qi Y."/>
            <person name="Xu X."/>
            <person name="Gao Z."/>
            <person name="Pan H."/>
            <person name="Jian J."/>
            <person name="Tian Y."/>
            <person name="Yue Z."/>
            <person name="Xu Y."/>
        </authorList>
    </citation>
    <scope>NUCLEOTIDE SEQUENCE [LARGE SCALE GENOMIC DNA]</scope>
    <source>
        <strain evidence="10">cv. Dabenzi</strain>
    </source>
</reference>
<evidence type="ECO:0000313" key="10">
    <source>
        <dbReference type="Proteomes" id="UP000197138"/>
    </source>
</evidence>
<dbReference type="SUPFAM" id="SSF51126">
    <property type="entry name" value="Pectin lyase-like"/>
    <property type="match status" value="1"/>
</dbReference>
<organism evidence="9 10">
    <name type="scientific">Punica granatum</name>
    <name type="common">Pomegranate</name>
    <dbReference type="NCBI Taxonomy" id="22663"/>
    <lineage>
        <taxon>Eukaryota</taxon>
        <taxon>Viridiplantae</taxon>
        <taxon>Streptophyta</taxon>
        <taxon>Embryophyta</taxon>
        <taxon>Tracheophyta</taxon>
        <taxon>Spermatophyta</taxon>
        <taxon>Magnoliopsida</taxon>
        <taxon>eudicotyledons</taxon>
        <taxon>Gunneridae</taxon>
        <taxon>Pentapetalae</taxon>
        <taxon>rosids</taxon>
        <taxon>malvids</taxon>
        <taxon>Myrtales</taxon>
        <taxon>Lythraceae</taxon>
        <taxon>Punica</taxon>
    </lineage>
</organism>
<gene>
    <name evidence="9" type="ORF">CDL15_Pgr025610</name>
</gene>
<dbReference type="InterPro" id="IPR011050">
    <property type="entry name" value="Pectin_lyase_fold/virulence"/>
</dbReference>
<dbReference type="InterPro" id="IPR000743">
    <property type="entry name" value="Glyco_hydro_28"/>
</dbReference>
<comment type="subcellular location">
    <subcellularLocation>
        <location evidence="1">Secreted</location>
        <location evidence="1">Cell wall</location>
    </subcellularLocation>
</comment>
<name>A0A218WC29_PUNGR</name>
<keyword evidence="6 8" id="KW-0326">Glycosidase</keyword>
<dbReference type="GO" id="GO:0005975">
    <property type="term" value="P:carbohydrate metabolic process"/>
    <property type="evidence" value="ECO:0007669"/>
    <property type="project" value="InterPro"/>
</dbReference>
<comment type="similarity">
    <text evidence="2 8">Belongs to the glycosyl hydrolase 28 family.</text>
</comment>
<keyword evidence="7" id="KW-0961">Cell wall biogenesis/degradation</keyword>
<dbReference type="GO" id="GO:0004650">
    <property type="term" value="F:polygalacturonase activity"/>
    <property type="evidence" value="ECO:0007669"/>
    <property type="project" value="InterPro"/>
</dbReference>
<evidence type="ECO:0000313" key="9">
    <source>
        <dbReference type="EMBL" id="OWM69761.1"/>
    </source>
</evidence>
<sequence>MHLQQSRYVSIEDSHIRTGDDFVSIGDDSSYLYVRGDPMRPSVGSLGKARKHETVHAVIVRDVSLAGTMNGVWIKTWQGGRGYVRNILFDRINMIASDHPIIIDQNYRDHEIRCRNQSWAVQIKTSCTGTLCGTSLTEKAGQIMCSQMHPCRDICMEDINLTLTREATQPVLSA</sequence>
<evidence type="ECO:0008006" key="11">
    <source>
        <dbReference type="Google" id="ProtNLM"/>
    </source>
</evidence>
<comment type="caution">
    <text evidence="9">The sequence shown here is derived from an EMBL/GenBank/DDBJ whole genome shotgun (WGS) entry which is preliminary data.</text>
</comment>
<dbReference type="PANTHER" id="PTHR31375">
    <property type="match status" value="1"/>
</dbReference>
<protein>
    <recommendedName>
        <fullName evidence="11">Polygalacturonase-like</fullName>
    </recommendedName>
</protein>